<dbReference type="Proteomes" id="UP000316425">
    <property type="component" value="Unassembled WGS sequence"/>
</dbReference>
<dbReference type="Pfam" id="PF04290">
    <property type="entry name" value="DctQ"/>
    <property type="match status" value="1"/>
</dbReference>
<evidence type="ECO:0000256" key="2">
    <source>
        <dbReference type="ARBA" id="ARBA00022448"/>
    </source>
</evidence>
<keyword evidence="7 9" id="KW-0472">Membrane</keyword>
<feature type="transmembrane region" description="Helical" evidence="9">
    <location>
        <begin position="14"/>
        <end position="38"/>
    </location>
</feature>
<feature type="domain" description="Tripartite ATP-independent periplasmic transporters DctQ component" evidence="10">
    <location>
        <begin position="27"/>
        <end position="152"/>
    </location>
</feature>
<dbReference type="GO" id="GO:0015740">
    <property type="term" value="P:C4-dicarboxylate transport"/>
    <property type="evidence" value="ECO:0007669"/>
    <property type="project" value="TreeGrafter"/>
</dbReference>
<feature type="transmembrane region" description="Helical" evidence="9">
    <location>
        <begin position="129"/>
        <end position="148"/>
    </location>
</feature>
<dbReference type="GO" id="GO:0005886">
    <property type="term" value="C:plasma membrane"/>
    <property type="evidence" value="ECO:0007669"/>
    <property type="project" value="UniProtKB-SubCell"/>
</dbReference>
<dbReference type="InterPro" id="IPR055348">
    <property type="entry name" value="DctQ"/>
</dbReference>
<keyword evidence="3" id="KW-1003">Cell membrane</keyword>
<keyword evidence="12" id="KW-1185">Reference proteome</keyword>
<proteinExistence type="inferred from homology"/>
<feature type="transmembrane region" description="Helical" evidence="9">
    <location>
        <begin position="87"/>
        <end position="109"/>
    </location>
</feature>
<name>A0A556PKY6_9BACI</name>
<keyword evidence="6 9" id="KW-1133">Transmembrane helix</keyword>
<evidence type="ECO:0000256" key="4">
    <source>
        <dbReference type="ARBA" id="ARBA00022519"/>
    </source>
</evidence>
<accession>A0A556PKY6</accession>
<evidence type="ECO:0000256" key="6">
    <source>
        <dbReference type="ARBA" id="ARBA00022989"/>
    </source>
</evidence>
<organism evidence="11 12">
    <name type="scientific">Allobacillus salarius</name>
    <dbReference type="NCBI Taxonomy" id="1955272"/>
    <lineage>
        <taxon>Bacteria</taxon>
        <taxon>Bacillati</taxon>
        <taxon>Bacillota</taxon>
        <taxon>Bacilli</taxon>
        <taxon>Bacillales</taxon>
        <taxon>Bacillaceae</taxon>
        <taxon>Allobacillus</taxon>
    </lineage>
</organism>
<dbReference type="OrthoDB" id="9815614at2"/>
<evidence type="ECO:0000256" key="1">
    <source>
        <dbReference type="ARBA" id="ARBA00004429"/>
    </source>
</evidence>
<comment type="caution">
    <text evidence="11">The sequence shown here is derived from an EMBL/GenBank/DDBJ whole genome shotgun (WGS) entry which is preliminary data.</text>
</comment>
<evidence type="ECO:0000259" key="10">
    <source>
        <dbReference type="Pfam" id="PF04290"/>
    </source>
</evidence>
<evidence type="ECO:0000313" key="11">
    <source>
        <dbReference type="EMBL" id="TSJ65048.1"/>
    </source>
</evidence>
<evidence type="ECO:0000313" key="12">
    <source>
        <dbReference type="Proteomes" id="UP000316425"/>
    </source>
</evidence>
<keyword evidence="2" id="KW-0813">Transport</keyword>
<sequence length="153" mass="17185">MTALKSLDNFIGKLLEVVITLCLGSVVIITFLQVIFRYVLGQPLTWSQEALMIAFVYSILFGAALAIRNGEHLKVDLFEKVPKSINIVLKSIEFIIVGVLIVVLFLYGTELVQNNLKSGQTMSMLPVKMAYVYMALPISSVFMAYYHVRKVFT</sequence>
<evidence type="ECO:0000256" key="7">
    <source>
        <dbReference type="ARBA" id="ARBA00023136"/>
    </source>
</evidence>
<comment type="subcellular location">
    <subcellularLocation>
        <location evidence="1">Cell inner membrane</location>
        <topology evidence="1">Multi-pass membrane protein</topology>
    </subcellularLocation>
</comment>
<evidence type="ECO:0000256" key="8">
    <source>
        <dbReference type="ARBA" id="ARBA00038436"/>
    </source>
</evidence>
<keyword evidence="5 9" id="KW-0812">Transmembrane</keyword>
<dbReference type="PANTHER" id="PTHR35011:SF5">
    <property type="entry name" value="SIALIC ACID TRAP TRANSPORTER SMALL PERMEASE PROTEIN SIAQ"/>
    <property type="match status" value="1"/>
</dbReference>
<evidence type="ECO:0000256" key="5">
    <source>
        <dbReference type="ARBA" id="ARBA00022692"/>
    </source>
</evidence>
<evidence type="ECO:0000256" key="3">
    <source>
        <dbReference type="ARBA" id="ARBA00022475"/>
    </source>
</evidence>
<dbReference type="AlphaFoldDB" id="A0A556PKY6"/>
<protein>
    <submittedName>
        <fullName evidence="11">TRAP transporter small permease</fullName>
    </submittedName>
</protein>
<gene>
    <name evidence="11" type="ORF">FPQ13_07935</name>
</gene>
<keyword evidence="4" id="KW-0997">Cell inner membrane</keyword>
<dbReference type="RefSeq" id="WP_144088812.1">
    <property type="nucleotide sequence ID" value="NZ_VMHE01000012.1"/>
</dbReference>
<comment type="similarity">
    <text evidence="8">Belongs to the TRAP transporter small permease family.</text>
</comment>
<dbReference type="PANTHER" id="PTHR35011">
    <property type="entry name" value="2,3-DIKETO-L-GULONATE TRAP TRANSPORTER SMALL PERMEASE PROTEIN YIAM"/>
    <property type="match status" value="1"/>
</dbReference>
<reference evidence="11 12" key="1">
    <citation type="submission" date="2019-07" db="EMBL/GenBank/DDBJ databases">
        <title>Allobacillus sp. nov. SKP isolated from shrimp paste of Euphausiacea.</title>
        <authorList>
            <person name="Kanchanasin P."/>
            <person name="Tanasupawat S."/>
            <person name="Shi W."/>
            <person name="Wu L."/>
            <person name="Ma J."/>
        </authorList>
    </citation>
    <scope>NUCLEOTIDE SEQUENCE [LARGE SCALE GENOMIC DNA]</scope>
    <source>
        <strain evidence="11 12">SKP4-8</strain>
    </source>
</reference>
<dbReference type="GO" id="GO:0022857">
    <property type="term" value="F:transmembrane transporter activity"/>
    <property type="evidence" value="ECO:0007669"/>
    <property type="project" value="TreeGrafter"/>
</dbReference>
<dbReference type="EMBL" id="VMHE01000012">
    <property type="protein sequence ID" value="TSJ65048.1"/>
    <property type="molecule type" value="Genomic_DNA"/>
</dbReference>
<evidence type="ECO:0000256" key="9">
    <source>
        <dbReference type="SAM" id="Phobius"/>
    </source>
</evidence>
<dbReference type="InterPro" id="IPR007387">
    <property type="entry name" value="TRAP_DctQ"/>
</dbReference>
<feature type="transmembrane region" description="Helical" evidence="9">
    <location>
        <begin position="50"/>
        <end position="67"/>
    </location>
</feature>